<dbReference type="InterPro" id="IPR012338">
    <property type="entry name" value="Beta-lactam/transpept-like"/>
</dbReference>
<evidence type="ECO:0000259" key="2">
    <source>
        <dbReference type="Pfam" id="PF00144"/>
    </source>
</evidence>
<protein>
    <submittedName>
        <fullName evidence="3">Beta-lactamase (EC)</fullName>
        <ecNumber evidence="3">3.5.2.6</ecNumber>
    </submittedName>
</protein>
<name>A0A5K1JXW0_9APHY</name>
<dbReference type="PANTHER" id="PTHR22935">
    <property type="entry name" value="PENICILLIN-BINDING PROTEIN"/>
    <property type="match status" value="1"/>
</dbReference>
<dbReference type="GO" id="GO:0008800">
    <property type="term" value="F:beta-lactamase activity"/>
    <property type="evidence" value="ECO:0007669"/>
    <property type="project" value="UniProtKB-EC"/>
</dbReference>
<dbReference type="SUPFAM" id="SSF56601">
    <property type="entry name" value="beta-lactamase/transpeptidase-like"/>
    <property type="match status" value="1"/>
</dbReference>
<feature type="domain" description="Beta-lactamase-related" evidence="2">
    <location>
        <begin position="71"/>
        <end position="298"/>
    </location>
</feature>
<dbReference type="EC" id="3.5.2.6" evidence="3"/>
<comment type="similarity">
    <text evidence="1">Belongs to the beta-lactamase family.</text>
</comment>
<gene>
    <name evidence="3" type="primary">Q6PT92</name>
</gene>
<dbReference type="PANTHER" id="PTHR22935:SF95">
    <property type="entry name" value="BETA-LACTAMASE-LIKE 1-RELATED"/>
    <property type="match status" value="1"/>
</dbReference>
<dbReference type="AlphaFoldDB" id="A0A5K1JXW0"/>
<sequence length="577" mass="62983">MWTSPLSVAVAAASLALGTYYTGHLHVRFGAPITEDESERFSCRPFLPNLFAETPPTTSHASIGAAATTADRFFTERFSKGDIDSLSIAVVTSDGVLFEKNWGVARGNESATSPPTTSHSQYRIASVSKLFTALEGLILEERGVLSWDDPINKYFEDYQFRLDGVDPQRPVEPREKTPMTLYQLATHTSGLGRDWPPCIVTGWPESLFGGGPPPTNGHPFPSHQALFDAIAKHHLISSPGSYPAYSNTGTGLLGIALAAADSKAKGVSPAITYADLLQRDIFEPMGLNGSHFLTTDANKHLVVVPSVGPEVATLLNPDHPKSRISRYSRDKWLQHVHAFEEDDWTEVGFIWEIIKQKDSNGRARKIYWKLGAMAGYHSAVAIHPGMGYGVVVLMGGRYPDAAKLAYDAFKIFQPAIDEALADLSAELYVGTWTDTENSLEKKSIARIVLHKGTLYIEEFMLQGTNALAKFGAEGRLALRSSMRRDEFRCAVSSISLARSHDGAIAVGSDGTAPLLRRVDTGLPGYNGKKHMGCYPYWNGQDIWGVRNGAAINAIYFTGSGEGRRLHVPSLSLELKRA</sequence>
<reference evidence="3" key="1">
    <citation type="submission" date="2019-10" db="EMBL/GenBank/DDBJ databases">
        <authorList>
            <person name="Nor Muhammad N."/>
        </authorList>
    </citation>
    <scope>NUCLEOTIDE SEQUENCE</scope>
</reference>
<evidence type="ECO:0000256" key="1">
    <source>
        <dbReference type="ARBA" id="ARBA00038473"/>
    </source>
</evidence>
<dbReference type="InterPro" id="IPR051478">
    <property type="entry name" value="Beta-lactamase-like_AB/R"/>
</dbReference>
<dbReference type="EMBL" id="LR725893">
    <property type="protein sequence ID" value="VWO96757.1"/>
    <property type="molecule type" value="Genomic_DNA"/>
</dbReference>
<proteinExistence type="inferred from homology"/>
<organism evidence="3">
    <name type="scientific">Ganoderma boninense</name>
    <dbReference type="NCBI Taxonomy" id="34458"/>
    <lineage>
        <taxon>Eukaryota</taxon>
        <taxon>Fungi</taxon>
        <taxon>Dikarya</taxon>
        <taxon>Basidiomycota</taxon>
        <taxon>Agaricomycotina</taxon>
        <taxon>Agaricomycetes</taxon>
        <taxon>Polyporales</taxon>
        <taxon>Polyporaceae</taxon>
        <taxon>Ganoderma</taxon>
    </lineage>
</organism>
<accession>A0A5K1JXW0</accession>
<evidence type="ECO:0000313" key="3">
    <source>
        <dbReference type="EMBL" id="VWO96757.1"/>
    </source>
</evidence>
<dbReference type="InterPro" id="IPR001466">
    <property type="entry name" value="Beta-lactam-related"/>
</dbReference>
<keyword evidence="3" id="KW-0378">Hydrolase</keyword>
<dbReference type="Pfam" id="PF00144">
    <property type="entry name" value="Beta-lactamase"/>
    <property type="match status" value="1"/>
</dbReference>
<dbReference type="Gene3D" id="3.40.710.10">
    <property type="entry name" value="DD-peptidase/beta-lactamase superfamily"/>
    <property type="match status" value="1"/>
</dbReference>